<proteinExistence type="predicted"/>
<reference evidence="1 2" key="1">
    <citation type="submission" date="2018-07" db="EMBL/GenBank/DDBJ databases">
        <title>Genome sequences of six Lactobacillus spp. isolated from bumble bee guts.</title>
        <authorList>
            <person name="Motta E.V.S."/>
            <person name="Moran N.A."/>
        </authorList>
    </citation>
    <scope>NUCLEOTIDE SEQUENCE [LARGE SCALE GENOMIC DNA]</scope>
    <source>
        <strain evidence="1 2">BI-1.1</strain>
    </source>
</reference>
<keyword evidence="2" id="KW-1185">Reference proteome</keyword>
<sequence length="1480" mass="163821">MNTVKLQRLLLALMLVFCLLFGINVTKAATTTIHNISPFEATSVPSLQEQIPVNQITIPILPVLPKSNNLTQASDPYLDVYTNKDSTGQPLATQDIKLESDNNDGYIATVYTMKGFFEAIWDPASPTWYFNSGTNSPDNWKTLFNNKQLGNSLYLDSGYYGGHPGGAYLPQSKIHKIILNNSLDITDLDDLTATNYEMNYRLPQGKNIGRGDEREARYSYKYVGIRHDNLEIDGRNNYINMGFNNFALHGHTRDSRENATVTYPDGTRGLQPYKEDWLIKNLNIYGTTYWGFVSCNTGLAKNRVAVMSTDPIKKPGDAGYNGDTSDPTSDYNRANNMEQYKQGLAGGYSWITYKDCTYTGSQFAWTGSGTSGVTIEGTVVAKSLRSFTIPQSKNSNFIWTAESNYYDPKSYPTTYDGGGDQQNFQVDQIEFAEHSHYTGYTYNGNGLELTGDAVFRDGSQVDLYPHGNNHAENANGGMAYGISMPSVNSTINLYGSAKLNVHCDSNDPNIVTADNHQPPTLPCGGLYMGSSNAQLQYHRIEGSNDSPKINFNSDGAIYNNNPLVYFYAGLANLSHGDFHITANNLGNYTGANGIMRVAGSGMKIRVKQGGDFSIIIGDSNRTNTTPLSLLNGAGMDIAIDSPKSVILDKRKDPQCFNDYLVNGTSTIKVYNSRVAASGVTPVEKGQQPVSIGMNGEEPLRVEALELPFGGNYITLGNYLSDSSNIQAMKQGKYGALEPLKTIMGQMQTGGPNSIDQTAKEFDYIRLQDLPAPTLDNQFTDWSYLTPPATSTTDKLQRIVTGSYSGDEWEDDKETTPDKFIPEKPLIEVQVKRLKRGKLVGSTNDADYDFIDLGNTINTDQADRKYNNTIPDPRAGDPIIGSITIPVTPNKVNTDGTIFDSSQTISTNLLGVKTDPKDPYNVNALVQQAQGKNSGTMHSDGGGTPPVPRYIDPQDITWDDHKFTFDLQKILDDYNDRIKQYNDTQTNPANKKSYLYLKSSDKIVTHAVTNFQQSYDKETKIISLMLGLGKIKPYYLLGEKINLPLNYMEGDGDATQINLTGHLTSKDSTGKYVDYPGIADQKINHTLDKKELNTQVDLPWQLDNITPKEGSYDFFISGSDDAKDSNNQGNVAQSVDKTTNKVNEKGLDFKYQVIPFPAYEGKQLIGKSPTPYDKSNKEHAPQGVQDVTTTFVPDANQELDGKIYISQADLDAGNGDLSANASTISQGATITATYKDGNRTITSGPKTFEFYDALDSNSQKEYSAADFWKGKTVFPAGTTFTIKYKINFHGSISAVTKADELHFKPNNNNDYHDVTLSTSNRNYFNVTGSVILSTPDVLDFGTHKNYEILKQDNNLYPDIIKNPYKRDRSPLRIINTSNVDRKVSLDVNLKYNGVINSNNPLDYLYYYTNGTSGQPLTAGDISIVNGKTLKKYQPNSQAYYDDISKTWNTSIGPRMKIPKNTYIKADKYNAKLEWTLTDSIN</sequence>
<organism evidence="1 2">
    <name type="scientific">Bombilactobacillus bombi</name>
    <dbReference type="NCBI Taxonomy" id="1303590"/>
    <lineage>
        <taxon>Bacteria</taxon>
        <taxon>Bacillati</taxon>
        <taxon>Bacillota</taxon>
        <taxon>Bacilli</taxon>
        <taxon>Lactobacillales</taxon>
        <taxon>Lactobacillaceae</taxon>
        <taxon>Bombilactobacillus</taxon>
    </lineage>
</organism>
<accession>A0A417ZJH7</accession>
<dbReference type="OrthoDB" id="2330200at2"/>
<evidence type="ECO:0000313" key="1">
    <source>
        <dbReference type="EMBL" id="RHW52058.1"/>
    </source>
</evidence>
<dbReference type="EMBL" id="QOCR01000001">
    <property type="protein sequence ID" value="RHW52058.1"/>
    <property type="molecule type" value="Genomic_DNA"/>
</dbReference>
<name>A0A417ZJH7_9LACO</name>
<dbReference type="Proteomes" id="UP000284109">
    <property type="component" value="Unassembled WGS sequence"/>
</dbReference>
<protein>
    <recommendedName>
        <fullName evidence="3">WxL domain-containing protein</fullName>
    </recommendedName>
</protein>
<evidence type="ECO:0008006" key="3">
    <source>
        <dbReference type="Google" id="ProtNLM"/>
    </source>
</evidence>
<evidence type="ECO:0000313" key="2">
    <source>
        <dbReference type="Proteomes" id="UP000284109"/>
    </source>
</evidence>
<gene>
    <name evidence="1" type="ORF">DS831_01635</name>
</gene>
<comment type="caution">
    <text evidence="1">The sequence shown here is derived from an EMBL/GenBank/DDBJ whole genome shotgun (WGS) entry which is preliminary data.</text>
</comment>
<dbReference type="RefSeq" id="WP_118899759.1">
    <property type="nucleotide sequence ID" value="NZ_QOCR01000001.1"/>
</dbReference>